<dbReference type="Proteomes" id="UP000075573">
    <property type="component" value="Unassembled WGS sequence"/>
</dbReference>
<evidence type="ECO:0000313" key="2">
    <source>
        <dbReference type="EMBL" id="KXV00042.1"/>
    </source>
</evidence>
<reference evidence="2 3" key="1">
    <citation type="submission" date="2015-06" db="EMBL/GenBank/DDBJ databases">
        <title>Improved classification and identification of acetic acid bacteria using matrix-assisted laser desorption/ionization time-of-flight mass spectrometry; Gluconobacter nephelii and Gluconobacter uchimurae are later heterotypic synonyms of Gluconobacter japonicus and Gluconobacter oxydans, respectively.</title>
        <authorList>
            <person name="Li L."/>
            <person name="Cleenwerck I."/>
            <person name="De Vuyst L."/>
            <person name="Vandamme P."/>
        </authorList>
    </citation>
    <scope>NUCLEOTIDE SEQUENCE [LARGE SCALE GENOMIC DNA]</scope>
    <source>
        <strain evidence="2 3">LMG 1764</strain>
    </source>
</reference>
<protein>
    <submittedName>
        <fullName evidence="2">Uncharacterized protein</fullName>
    </submittedName>
</protein>
<sequence>MLAAGFVLAALAGPATAAHAAPSSSAQAAGSDKAPFYGITDGKTAPDVELVYPADQSVTILVASASPGCRYAPADRFFPPGNSHLHLKAIGTTTAQDLFPSNSEKPVKAGLFKSQGGDYVQELGCVSSILISEHDFRAMDALSVWKALDRARLEKSLKKVVPVIGPDGKPAE</sequence>
<feature type="signal peptide" evidence="1">
    <location>
        <begin position="1"/>
        <end position="20"/>
    </location>
</feature>
<evidence type="ECO:0000256" key="1">
    <source>
        <dbReference type="SAM" id="SignalP"/>
    </source>
</evidence>
<gene>
    <name evidence="2" type="ORF">AD929_12480</name>
</gene>
<dbReference type="AlphaFoldDB" id="A0A149QRW6"/>
<name>A0A149QRW6_9PROT</name>
<dbReference type="PATRIC" id="fig|442.7.peg.3318"/>
<feature type="chain" id="PRO_5007552850" evidence="1">
    <location>
        <begin position="21"/>
        <end position="172"/>
    </location>
</feature>
<evidence type="ECO:0000313" key="3">
    <source>
        <dbReference type="Proteomes" id="UP000075573"/>
    </source>
</evidence>
<organism evidence="2 3">
    <name type="scientific">Gluconobacter potus</name>
    <dbReference type="NCBI Taxonomy" id="2724927"/>
    <lineage>
        <taxon>Bacteria</taxon>
        <taxon>Pseudomonadati</taxon>
        <taxon>Pseudomonadota</taxon>
        <taxon>Alphaproteobacteria</taxon>
        <taxon>Acetobacterales</taxon>
        <taxon>Acetobacteraceae</taxon>
        <taxon>Gluconobacter</taxon>
    </lineage>
</organism>
<accession>A0A149QRW6</accession>
<dbReference type="EMBL" id="LHZB01000118">
    <property type="protein sequence ID" value="KXV00042.1"/>
    <property type="molecule type" value="Genomic_DNA"/>
</dbReference>
<proteinExistence type="predicted"/>
<comment type="caution">
    <text evidence="2">The sequence shown here is derived from an EMBL/GenBank/DDBJ whole genome shotgun (WGS) entry which is preliminary data.</text>
</comment>
<keyword evidence="1" id="KW-0732">Signal</keyword>